<dbReference type="PROSITE" id="PS50157">
    <property type="entry name" value="ZINC_FINGER_C2H2_2"/>
    <property type="match status" value="3"/>
</dbReference>
<dbReference type="InterPro" id="IPR013087">
    <property type="entry name" value="Znf_C2H2_type"/>
</dbReference>
<dbReference type="SMART" id="SM00184">
    <property type="entry name" value="RING"/>
    <property type="match status" value="1"/>
</dbReference>
<dbReference type="Pfam" id="PF13920">
    <property type="entry name" value="zf-C3HC4_3"/>
    <property type="match status" value="1"/>
</dbReference>
<dbReference type="SUPFAM" id="SSF57667">
    <property type="entry name" value="beta-beta-alpha zinc fingers"/>
    <property type="match status" value="2"/>
</dbReference>
<dbReference type="SMART" id="SM00355">
    <property type="entry name" value="ZnF_C2H2"/>
    <property type="match status" value="3"/>
</dbReference>
<evidence type="ECO:0000259" key="10">
    <source>
        <dbReference type="PROSITE" id="PS50089"/>
    </source>
</evidence>
<reference evidence="12 13" key="1">
    <citation type="journal article" date="2025" name="Microbiol. Resour. Announc.">
        <title>Draft genome sequences for Neonectria magnoliae and Neonectria punicea, canker pathogens of Liriodendron tulipifera and Acer saccharum in West Virginia.</title>
        <authorList>
            <person name="Petronek H.M."/>
            <person name="Kasson M.T."/>
            <person name="Metheny A.M."/>
            <person name="Stauder C.M."/>
            <person name="Lovett B."/>
            <person name="Lynch S.C."/>
            <person name="Garnas J.R."/>
            <person name="Kasson L.R."/>
            <person name="Stajich J.E."/>
        </authorList>
    </citation>
    <scope>NUCLEOTIDE SEQUENCE [LARGE SCALE GENOMIC DNA]</scope>
    <source>
        <strain evidence="12 13">NRRL 64653</strain>
    </source>
</reference>
<dbReference type="InterPro" id="IPR001841">
    <property type="entry name" value="Znf_RING"/>
</dbReference>
<evidence type="ECO:0000256" key="9">
    <source>
        <dbReference type="SAM" id="MobiDB-lite"/>
    </source>
</evidence>
<dbReference type="PROSITE" id="PS50089">
    <property type="entry name" value="ZF_RING_2"/>
    <property type="match status" value="1"/>
</dbReference>
<accession>A0ABR1H9P0</accession>
<evidence type="ECO:0000256" key="3">
    <source>
        <dbReference type="ARBA" id="ARBA00022737"/>
    </source>
</evidence>
<protein>
    <submittedName>
        <fullName evidence="12">Peroxisome biogenesis factor 10</fullName>
    </submittedName>
</protein>
<feature type="region of interest" description="Disordered" evidence="9">
    <location>
        <begin position="175"/>
        <end position="234"/>
    </location>
</feature>
<evidence type="ECO:0000256" key="6">
    <source>
        <dbReference type="ARBA" id="ARBA00023242"/>
    </source>
</evidence>
<dbReference type="EMBL" id="JAZAVJ010000053">
    <property type="protein sequence ID" value="KAK7417868.1"/>
    <property type="molecule type" value="Genomic_DNA"/>
</dbReference>
<dbReference type="Proteomes" id="UP001498476">
    <property type="component" value="Unassembled WGS sequence"/>
</dbReference>
<keyword evidence="2" id="KW-0479">Metal-binding</keyword>
<evidence type="ECO:0000313" key="12">
    <source>
        <dbReference type="EMBL" id="KAK7417868.1"/>
    </source>
</evidence>
<dbReference type="SUPFAM" id="SSF57850">
    <property type="entry name" value="RING/U-box"/>
    <property type="match status" value="1"/>
</dbReference>
<evidence type="ECO:0000256" key="2">
    <source>
        <dbReference type="ARBA" id="ARBA00022723"/>
    </source>
</evidence>
<evidence type="ECO:0000256" key="4">
    <source>
        <dbReference type="ARBA" id="ARBA00022771"/>
    </source>
</evidence>
<evidence type="ECO:0000259" key="11">
    <source>
        <dbReference type="PROSITE" id="PS50157"/>
    </source>
</evidence>
<keyword evidence="4 7" id="KW-0863">Zinc-finger</keyword>
<dbReference type="InterPro" id="IPR017907">
    <property type="entry name" value="Znf_RING_CS"/>
</dbReference>
<evidence type="ECO:0000256" key="8">
    <source>
        <dbReference type="SAM" id="Coils"/>
    </source>
</evidence>
<dbReference type="InterPro" id="IPR013083">
    <property type="entry name" value="Znf_RING/FYVE/PHD"/>
</dbReference>
<keyword evidence="8" id="KW-0175">Coiled coil</keyword>
<keyword evidence="13" id="KW-1185">Reference proteome</keyword>
<keyword evidence="3" id="KW-0677">Repeat</keyword>
<dbReference type="Gene3D" id="3.30.160.60">
    <property type="entry name" value="Classic Zinc Finger"/>
    <property type="match status" value="2"/>
</dbReference>
<evidence type="ECO:0000256" key="5">
    <source>
        <dbReference type="ARBA" id="ARBA00022833"/>
    </source>
</evidence>
<feature type="domain" description="C2H2-type" evidence="11">
    <location>
        <begin position="62"/>
        <end position="92"/>
    </location>
</feature>
<name>A0ABR1H9P0_9HYPO</name>
<keyword evidence="6" id="KW-0539">Nucleus</keyword>
<gene>
    <name evidence="12" type="primary">PEX10_2</name>
    <name evidence="12" type="ORF">QQX98_004343</name>
</gene>
<keyword evidence="5" id="KW-0862">Zinc</keyword>
<dbReference type="InterPro" id="IPR036236">
    <property type="entry name" value="Znf_C2H2_sf"/>
</dbReference>
<dbReference type="PROSITE" id="PS00518">
    <property type="entry name" value="ZF_RING_1"/>
    <property type="match status" value="1"/>
</dbReference>
<organism evidence="12 13">
    <name type="scientific">Neonectria punicea</name>
    <dbReference type="NCBI Taxonomy" id="979145"/>
    <lineage>
        <taxon>Eukaryota</taxon>
        <taxon>Fungi</taxon>
        <taxon>Dikarya</taxon>
        <taxon>Ascomycota</taxon>
        <taxon>Pezizomycotina</taxon>
        <taxon>Sordariomycetes</taxon>
        <taxon>Hypocreomycetidae</taxon>
        <taxon>Hypocreales</taxon>
        <taxon>Nectriaceae</taxon>
        <taxon>Neonectria</taxon>
    </lineage>
</organism>
<proteinExistence type="predicted"/>
<feature type="domain" description="C2H2-type" evidence="11">
    <location>
        <begin position="34"/>
        <end position="64"/>
    </location>
</feature>
<dbReference type="PANTHER" id="PTHR24406">
    <property type="entry name" value="TRANSCRIPTIONAL REPRESSOR CTCFL-RELATED"/>
    <property type="match status" value="1"/>
</dbReference>
<feature type="domain" description="RING-type" evidence="10">
    <location>
        <begin position="281"/>
        <end position="323"/>
    </location>
</feature>
<evidence type="ECO:0000256" key="1">
    <source>
        <dbReference type="ARBA" id="ARBA00004123"/>
    </source>
</evidence>
<comment type="caution">
    <text evidence="12">The sequence shown here is derived from an EMBL/GenBank/DDBJ whole genome shotgun (WGS) entry which is preliminary data.</text>
</comment>
<dbReference type="InterPro" id="IPR050888">
    <property type="entry name" value="ZnF_C2H2-type_TF"/>
</dbReference>
<feature type="domain" description="C2H2-type" evidence="11">
    <location>
        <begin position="7"/>
        <end position="31"/>
    </location>
</feature>
<dbReference type="Pfam" id="PF13912">
    <property type="entry name" value="zf-C2H2_6"/>
    <property type="match status" value="3"/>
</dbReference>
<dbReference type="Gene3D" id="3.30.40.10">
    <property type="entry name" value="Zinc/RING finger domain, C3HC4 (zinc finger)"/>
    <property type="match status" value="1"/>
</dbReference>
<evidence type="ECO:0000313" key="13">
    <source>
        <dbReference type="Proteomes" id="UP001498476"/>
    </source>
</evidence>
<comment type="subcellular location">
    <subcellularLocation>
        <location evidence="1">Nucleus</location>
    </subcellularLocation>
</comment>
<sequence>MPPPRPHECTTCHRRFRTPQSLSQHIDANPHPVHACTQCGRTFGSERALRQHVLDSPSHGSHECVDCDRSFQTAQALAQHLNDSSAHQGVDDDEEQALYDFYINEIVPNRRVVSQSGLLEPHISRYMVGFEPESFPLGWDFDDLDSDSDGATEGFGDFSYDSAEVRRLVPSSIIGTPPSVPSFDRPMEAEDSSRGAGATHTQTPAPDLDVGPLALTDPLKTPLPQSPPLEASASIDTDLPDAEALTLEAQLAAEREKNKALERELSALREALKLEKLIRQCGMCYEKTTDTVTKCGHLFCSGCVTSWQEQHHPPFLAPCPMCRSPMGKARRVFRE</sequence>
<evidence type="ECO:0000256" key="7">
    <source>
        <dbReference type="PROSITE-ProRule" id="PRU00042"/>
    </source>
</evidence>
<feature type="coiled-coil region" evidence="8">
    <location>
        <begin position="244"/>
        <end position="278"/>
    </location>
</feature>